<dbReference type="PANTHER" id="PTHR23117">
    <property type="entry name" value="GUANYLATE KINASE-RELATED"/>
    <property type="match status" value="1"/>
</dbReference>
<comment type="subcellular location">
    <subcellularLocation>
        <location evidence="9">Cytoplasm</location>
    </subcellularLocation>
</comment>
<evidence type="ECO:0000256" key="6">
    <source>
        <dbReference type="ARBA" id="ARBA00022777"/>
    </source>
</evidence>
<accession>A0A1G6N2N9</accession>
<keyword evidence="12" id="KW-1185">Reference proteome</keyword>
<evidence type="ECO:0000256" key="3">
    <source>
        <dbReference type="ARBA" id="ARBA00016296"/>
    </source>
</evidence>
<dbReference type="CDD" id="cd00071">
    <property type="entry name" value="GMPK"/>
    <property type="match status" value="1"/>
</dbReference>
<dbReference type="Gene3D" id="3.40.50.300">
    <property type="entry name" value="P-loop containing nucleotide triphosphate hydrolases"/>
    <property type="match status" value="1"/>
</dbReference>
<dbReference type="Gene3D" id="3.30.63.10">
    <property type="entry name" value="Guanylate Kinase phosphate binding domain"/>
    <property type="match status" value="1"/>
</dbReference>
<reference evidence="12" key="1">
    <citation type="submission" date="2016-10" db="EMBL/GenBank/DDBJ databases">
        <authorList>
            <person name="Varghese N."/>
            <person name="Submissions S."/>
        </authorList>
    </citation>
    <scope>NUCLEOTIDE SEQUENCE [LARGE SCALE GENOMIC DNA]</scope>
    <source>
        <strain evidence="12">DSM 25811 / CCM 8410 / LMG 26954 / E90</strain>
    </source>
</reference>
<keyword evidence="5 9" id="KW-0547">Nucleotide-binding</keyword>
<dbReference type="PROSITE" id="PS50052">
    <property type="entry name" value="GUANYLATE_KINASE_2"/>
    <property type="match status" value="1"/>
</dbReference>
<dbReference type="NCBIfam" id="TIGR03263">
    <property type="entry name" value="guanyl_kin"/>
    <property type="match status" value="1"/>
</dbReference>
<evidence type="ECO:0000256" key="9">
    <source>
        <dbReference type="HAMAP-Rule" id="MF_00328"/>
    </source>
</evidence>
<dbReference type="SMART" id="SM00072">
    <property type="entry name" value="GuKc"/>
    <property type="match status" value="1"/>
</dbReference>
<dbReference type="GO" id="GO:0005829">
    <property type="term" value="C:cytosol"/>
    <property type="evidence" value="ECO:0007669"/>
    <property type="project" value="TreeGrafter"/>
</dbReference>
<dbReference type="GO" id="GO:0004385">
    <property type="term" value="F:GMP kinase activity"/>
    <property type="evidence" value="ECO:0007669"/>
    <property type="project" value="UniProtKB-UniRule"/>
</dbReference>
<dbReference type="InterPro" id="IPR027417">
    <property type="entry name" value="P-loop_NTPase"/>
</dbReference>
<evidence type="ECO:0000256" key="4">
    <source>
        <dbReference type="ARBA" id="ARBA00022679"/>
    </source>
</evidence>
<dbReference type="Pfam" id="PF00625">
    <property type="entry name" value="Guanylate_kin"/>
    <property type="match status" value="1"/>
</dbReference>
<dbReference type="SUPFAM" id="SSF52540">
    <property type="entry name" value="P-loop containing nucleoside triphosphate hydrolases"/>
    <property type="match status" value="1"/>
</dbReference>
<evidence type="ECO:0000256" key="1">
    <source>
        <dbReference type="ARBA" id="ARBA00005790"/>
    </source>
</evidence>
<protein>
    <recommendedName>
        <fullName evidence="3 9">Guanylate kinase</fullName>
        <ecNumber evidence="2 9">2.7.4.8</ecNumber>
    </recommendedName>
    <alternativeName>
        <fullName evidence="8 9">GMP kinase</fullName>
    </alternativeName>
</protein>
<keyword evidence="7 9" id="KW-0067">ATP-binding</keyword>
<dbReference type="PANTHER" id="PTHR23117:SF13">
    <property type="entry name" value="GUANYLATE KINASE"/>
    <property type="match status" value="1"/>
</dbReference>
<comment type="catalytic activity">
    <reaction evidence="9">
        <text>GMP + ATP = GDP + ADP</text>
        <dbReference type="Rhea" id="RHEA:20780"/>
        <dbReference type="ChEBI" id="CHEBI:30616"/>
        <dbReference type="ChEBI" id="CHEBI:58115"/>
        <dbReference type="ChEBI" id="CHEBI:58189"/>
        <dbReference type="ChEBI" id="CHEBI:456216"/>
        <dbReference type="EC" id="2.7.4.8"/>
    </reaction>
</comment>
<keyword evidence="9" id="KW-0963">Cytoplasm</keyword>
<name>A0A1G6N2N9_NIADE</name>
<gene>
    <name evidence="9" type="primary">gmk</name>
    <name evidence="11" type="ORF">SAMN04487894_103129</name>
</gene>
<comment type="function">
    <text evidence="9">Essential for recycling GMP and indirectly, cGMP.</text>
</comment>
<evidence type="ECO:0000313" key="12">
    <source>
        <dbReference type="Proteomes" id="UP000198757"/>
    </source>
</evidence>
<dbReference type="RefSeq" id="WP_176954340.1">
    <property type="nucleotide sequence ID" value="NZ_FMZO01000003.1"/>
</dbReference>
<dbReference type="InterPro" id="IPR008144">
    <property type="entry name" value="Guanylate_kin-like_dom"/>
</dbReference>
<evidence type="ECO:0000256" key="7">
    <source>
        <dbReference type="ARBA" id="ARBA00022840"/>
    </source>
</evidence>
<evidence type="ECO:0000313" key="11">
    <source>
        <dbReference type="EMBL" id="SDC62092.1"/>
    </source>
</evidence>
<dbReference type="InterPro" id="IPR017665">
    <property type="entry name" value="Guanylate_kinase"/>
</dbReference>
<keyword evidence="6 9" id="KW-0418">Kinase</keyword>
<dbReference type="InterPro" id="IPR008145">
    <property type="entry name" value="GK/Ca_channel_bsu"/>
</dbReference>
<dbReference type="EC" id="2.7.4.8" evidence="2 9"/>
<evidence type="ECO:0000259" key="10">
    <source>
        <dbReference type="PROSITE" id="PS50052"/>
    </source>
</evidence>
<dbReference type="FunFam" id="3.30.63.10:FF:000002">
    <property type="entry name" value="Guanylate kinase 1"/>
    <property type="match status" value="1"/>
</dbReference>
<evidence type="ECO:0000256" key="2">
    <source>
        <dbReference type="ARBA" id="ARBA00012961"/>
    </source>
</evidence>
<evidence type="ECO:0000256" key="8">
    <source>
        <dbReference type="ARBA" id="ARBA00030128"/>
    </source>
</evidence>
<dbReference type="STRING" id="1285928.SAMN04487894_103129"/>
<sequence>MIVSNRPFLYSPVVSGSGEHHKIIILTAPSGAGKTSITHHLLKKIPQLSFSISAATREARAGEVDGKDYYFITEEAFTEKIKASEFVEWEMVYEGKYYGTLKSELQRLWKQNRYPLLDIDVKGAIHVQQQYPKESLSVFIEPPSVKELRRRLISRGSESEESLQTRLNKAEYELSFISRFNKVVVNDDLEEACAETEALVRKFLNIPA</sequence>
<dbReference type="Proteomes" id="UP000198757">
    <property type="component" value="Unassembled WGS sequence"/>
</dbReference>
<dbReference type="EMBL" id="FMZO01000003">
    <property type="protein sequence ID" value="SDC62092.1"/>
    <property type="molecule type" value="Genomic_DNA"/>
</dbReference>
<organism evidence="11 12">
    <name type="scientific">Niabella drilacis (strain DSM 25811 / CCM 8410 / CCUG 62505 / LMG 26954 / E90)</name>
    <dbReference type="NCBI Taxonomy" id="1285928"/>
    <lineage>
        <taxon>Bacteria</taxon>
        <taxon>Pseudomonadati</taxon>
        <taxon>Bacteroidota</taxon>
        <taxon>Chitinophagia</taxon>
        <taxon>Chitinophagales</taxon>
        <taxon>Chitinophagaceae</taxon>
        <taxon>Niabella</taxon>
    </lineage>
</organism>
<dbReference type="AlphaFoldDB" id="A0A1G6N2N9"/>
<feature type="binding site" evidence="9">
    <location>
        <begin position="28"/>
        <end position="35"/>
    </location>
    <ligand>
        <name>ATP</name>
        <dbReference type="ChEBI" id="CHEBI:30616"/>
    </ligand>
</feature>
<keyword evidence="4 9" id="KW-0808">Transferase</keyword>
<dbReference type="GO" id="GO:0005524">
    <property type="term" value="F:ATP binding"/>
    <property type="evidence" value="ECO:0007669"/>
    <property type="project" value="UniProtKB-UniRule"/>
</dbReference>
<dbReference type="HAMAP" id="MF_00328">
    <property type="entry name" value="Guanylate_kinase"/>
    <property type="match status" value="1"/>
</dbReference>
<evidence type="ECO:0000256" key="5">
    <source>
        <dbReference type="ARBA" id="ARBA00022741"/>
    </source>
</evidence>
<comment type="similarity">
    <text evidence="1 9">Belongs to the guanylate kinase family.</text>
</comment>
<feature type="domain" description="Guanylate kinase-like" evidence="10">
    <location>
        <begin position="21"/>
        <end position="201"/>
    </location>
</feature>
<proteinExistence type="inferred from homology"/>